<reference evidence="2 4" key="2">
    <citation type="submission" date="2020-05" db="EMBL/GenBank/DDBJ databases">
        <authorList>
            <person name="Petersen J."/>
            <person name="Sayavedra L."/>
        </authorList>
    </citation>
    <scope>NUCLEOTIDE SEQUENCE [LARGE SCALE GENOMIC DNA]</scope>
    <source>
        <strain evidence="2">B thermophilus SOXS</strain>
    </source>
</reference>
<reference evidence="1 3" key="1">
    <citation type="submission" date="2017-11" db="EMBL/GenBank/DDBJ databases">
        <title>Genome sequence of the bacterial symbiont EPR9N from a vent mussel Bathymodiolus thermophilus.</title>
        <authorList>
            <person name="Won Y.-J."/>
        </authorList>
    </citation>
    <scope>NUCLEOTIDE SEQUENCE [LARGE SCALE GENOMIC DNA]</scope>
    <source>
        <strain evidence="1 3">EPR9N</strain>
    </source>
</reference>
<evidence type="ECO:0000313" key="4">
    <source>
        <dbReference type="Proteomes" id="UP000643672"/>
    </source>
</evidence>
<evidence type="ECO:0000313" key="2">
    <source>
        <dbReference type="EMBL" id="CAB5498892.1"/>
    </source>
</evidence>
<gene>
    <name evidence="1" type="ORF">MS2017_0199</name>
    <name evidence="2" type="ORF">THERMOS_928</name>
</gene>
<dbReference type="KEGG" id="bthg:MS2017_0199"/>
<dbReference type="EMBL" id="CAESAQ020000052">
    <property type="protein sequence ID" value="CAB5498892.1"/>
    <property type="molecule type" value="Genomic_DNA"/>
</dbReference>
<sequence>MIIHIYAEVSSRIKMGKIYIESKEVDVPFNIDGSNDHLYLVCQNDNGNKNIIRGG</sequence>
<proteinExistence type="predicted"/>
<evidence type="ECO:0000313" key="1">
    <source>
        <dbReference type="EMBL" id="AYQ55952.1"/>
    </source>
</evidence>
<evidence type="ECO:0000313" key="3">
    <source>
        <dbReference type="Proteomes" id="UP000278334"/>
    </source>
</evidence>
<dbReference type="Proteomes" id="UP000643672">
    <property type="component" value="Unassembled WGS sequence"/>
</dbReference>
<organism evidence="1 3">
    <name type="scientific">Bathymodiolus thermophilus thioautotrophic gill symbiont</name>
    <dbReference type="NCBI Taxonomy" id="2360"/>
    <lineage>
        <taxon>Bacteria</taxon>
        <taxon>Pseudomonadati</taxon>
        <taxon>Pseudomonadota</taxon>
        <taxon>Gammaproteobacteria</taxon>
        <taxon>sulfur-oxidizing symbionts</taxon>
    </lineage>
</organism>
<protein>
    <submittedName>
        <fullName evidence="1">Uncharacterized protein</fullName>
    </submittedName>
</protein>
<dbReference type="Proteomes" id="UP000278334">
    <property type="component" value="Chromosome"/>
</dbReference>
<name>A0A3G3IKE3_9GAMM</name>
<dbReference type="AlphaFoldDB" id="A0A3G3IKE3"/>
<accession>A0A3G3IKE3</accession>
<keyword evidence="4" id="KW-1185">Reference proteome</keyword>
<dbReference type="EMBL" id="CP024634">
    <property type="protein sequence ID" value="AYQ55952.1"/>
    <property type="molecule type" value="Genomic_DNA"/>
</dbReference>